<dbReference type="AlphaFoldDB" id="A0A1Y1U9P7"/>
<accession>A0A1Y1U9P7</accession>
<dbReference type="PANTHER" id="PTHR43591">
    <property type="entry name" value="METHYLTRANSFERASE"/>
    <property type="match status" value="1"/>
</dbReference>
<sequence length="239" mass="26679">MVKRGIDVGSGSGIWALEMAKEFPEVQWTGLDLFAIERRPSQPSNVEYVKGNVLTGLDFPDGHFDIVHARHLITAVQNWRPVIDELVRITKPGGLIISVEICFPITVYNGTEEDTLKLAPGFAACHNVFMAAFKARGTDLLPGYTVATLLREHASVKETGQLESIFPFTPCTDDPNAIEAGRIMKENVLSMPESTRQIFMSKPGVTEEQFQQIKAGFTNDIERGIPLAAKLWHNWAWRR</sequence>
<protein>
    <submittedName>
        <fullName evidence="1">S-adenosyl-L-methionine-dependent methyltransferase</fullName>
    </submittedName>
</protein>
<dbReference type="PANTHER" id="PTHR43591:SF24">
    <property type="entry name" value="2-METHOXY-6-POLYPRENYL-1,4-BENZOQUINOL METHYLASE, MITOCHONDRIAL"/>
    <property type="match status" value="1"/>
</dbReference>
<evidence type="ECO:0000313" key="2">
    <source>
        <dbReference type="Proteomes" id="UP000193218"/>
    </source>
</evidence>
<proteinExistence type="predicted"/>
<dbReference type="GeneID" id="33558566"/>
<dbReference type="EMBL" id="NBSH01000013">
    <property type="protein sequence ID" value="ORX34742.1"/>
    <property type="molecule type" value="Genomic_DNA"/>
</dbReference>
<dbReference type="OrthoDB" id="2013972at2759"/>
<dbReference type="GO" id="GO:0008168">
    <property type="term" value="F:methyltransferase activity"/>
    <property type="evidence" value="ECO:0007669"/>
    <property type="project" value="UniProtKB-KW"/>
</dbReference>
<keyword evidence="1" id="KW-0489">Methyltransferase</keyword>
<dbReference type="InParanoid" id="A0A1Y1U9P7"/>
<reference evidence="1 2" key="1">
    <citation type="submission" date="2017-03" db="EMBL/GenBank/DDBJ databases">
        <title>Widespread Adenine N6-methylation of Active Genes in Fungi.</title>
        <authorList>
            <consortium name="DOE Joint Genome Institute"/>
            <person name="Mondo S.J."/>
            <person name="Dannebaum R.O."/>
            <person name="Kuo R.C."/>
            <person name="Louie K.B."/>
            <person name="Bewick A.J."/>
            <person name="Labutti K."/>
            <person name="Haridas S."/>
            <person name="Kuo A."/>
            <person name="Salamov A."/>
            <person name="Ahrendt S.R."/>
            <person name="Lau R."/>
            <person name="Bowen B.P."/>
            <person name="Lipzen A."/>
            <person name="Sullivan W."/>
            <person name="Andreopoulos W.B."/>
            <person name="Clum A."/>
            <person name="Lindquist E."/>
            <person name="Daum C."/>
            <person name="Northen T.R."/>
            <person name="Ramamoorthy G."/>
            <person name="Schmitz R.J."/>
            <person name="Gryganskyi A."/>
            <person name="Culley D."/>
            <person name="Magnuson J."/>
            <person name="James T.Y."/>
            <person name="O'Malley M.A."/>
            <person name="Stajich J.E."/>
            <person name="Spatafora J.W."/>
            <person name="Visel A."/>
            <person name="Grigoriev I.V."/>
        </authorList>
    </citation>
    <scope>NUCLEOTIDE SEQUENCE [LARGE SCALE GENOMIC DNA]</scope>
    <source>
        <strain evidence="1 2">NRRL Y-17943</strain>
    </source>
</reference>
<dbReference type="InterPro" id="IPR029063">
    <property type="entry name" value="SAM-dependent_MTases_sf"/>
</dbReference>
<comment type="caution">
    <text evidence="1">The sequence shown here is derived from an EMBL/GenBank/DDBJ whole genome shotgun (WGS) entry which is preliminary data.</text>
</comment>
<dbReference type="Proteomes" id="UP000193218">
    <property type="component" value="Unassembled WGS sequence"/>
</dbReference>
<dbReference type="SUPFAM" id="SSF53335">
    <property type="entry name" value="S-adenosyl-L-methionine-dependent methyltransferases"/>
    <property type="match status" value="1"/>
</dbReference>
<organism evidence="1 2">
    <name type="scientific">Kockovaella imperatae</name>
    <dbReference type="NCBI Taxonomy" id="4999"/>
    <lineage>
        <taxon>Eukaryota</taxon>
        <taxon>Fungi</taxon>
        <taxon>Dikarya</taxon>
        <taxon>Basidiomycota</taxon>
        <taxon>Agaricomycotina</taxon>
        <taxon>Tremellomycetes</taxon>
        <taxon>Tremellales</taxon>
        <taxon>Cuniculitremaceae</taxon>
        <taxon>Kockovaella</taxon>
    </lineage>
</organism>
<dbReference type="GO" id="GO:0032259">
    <property type="term" value="P:methylation"/>
    <property type="evidence" value="ECO:0007669"/>
    <property type="project" value="UniProtKB-KW"/>
</dbReference>
<evidence type="ECO:0000313" key="1">
    <source>
        <dbReference type="EMBL" id="ORX34742.1"/>
    </source>
</evidence>
<keyword evidence="1" id="KW-0808">Transferase</keyword>
<dbReference type="RefSeq" id="XP_021868984.1">
    <property type="nucleotide sequence ID" value="XM_022016757.1"/>
</dbReference>
<dbReference type="Pfam" id="PF13489">
    <property type="entry name" value="Methyltransf_23"/>
    <property type="match status" value="1"/>
</dbReference>
<dbReference type="CDD" id="cd02440">
    <property type="entry name" value="AdoMet_MTases"/>
    <property type="match status" value="1"/>
</dbReference>
<gene>
    <name evidence="1" type="ORF">BD324DRAFT_634776</name>
</gene>
<dbReference type="Gene3D" id="3.40.50.150">
    <property type="entry name" value="Vaccinia Virus protein VP39"/>
    <property type="match status" value="1"/>
</dbReference>
<dbReference type="STRING" id="4999.A0A1Y1U9P7"/>
<name>A0A1Y1U9P7_9TREE</name>
<keyword evidence="2" id="KW-1185">Reference proteome</keyword>